<dbReference type="SMART" id="SM00487">
    <property type="entry name" value="DEXDc"/>
    <property type="match status" value="1"/>
</dbReference>
<keyword evidence="3" id="KW-0347">Helicase</keyword>
<evidence type="ECO:0000313" key="3">
    <source>
        <dbReference type="EMBL" id="MSS27935.1"/>
    </source>
</evidence>
<dbReference type="GO" id="GO:0016787">
    <property type="term" value="F:hydrolase activity"/>
    <property type="evidence" value="ECO:0007669"/>
    <property type="project" value="InterPro"/>
</dbReference>
<dbReference type="InterPro" id="IPR014001">
    <property type="entry name" value="Helicase_ATP-bd"/>
</dbReference>
<dbReference type="Pfam" id="PF22240">
    <property type="entry name" value="ISP_coupler"/>
    <property type="match status" value="1"/>
</dbReference>
<dbReference type="Pfam" id="PF18135">
    <property type="entry name" value="Type_ISP_C"/>
    <property type="match status" value="1"/>
</dbReference>
<dbReference type="InterPro" id="IPR050742">
    <property type="entry name" value="Helicase_Restrict-Modif_Enz"/>
</dbReference>
<dbReference type="GO" id="GO:0009007">
    <property type="term" value="F:site-specific DNA-methyltransferase (adenine-specific) activity"/>
    <property type="evidence" value="ECO:0007669"/>
    <property type="project" value="UniProtKB-EC"/>
</dbReference>
<dbReference type="GO" id="GO:0006304">
    <property type="term" value="P:DNA modification"/>
    <property type="evidence" value="ECO:0007669"/>
    <property type="project" value="InterPro"/>
</dbReference>
<feature type="domain" description="Helicase C-terminal" evidence="2">
    <location>
        <begin position="471"/>
        <end position="657"/>
    </location>
</feature>
<comment type="caution">
    <text evidence="3">The sequence shown here is derived from an EMBL/GenBank/DDBJ whole genome shotgun (WGS) entry which is preliminary data.</text>
</comment>
<dbReference type="PRINTS" id="PR00507">
    <property type="entry name" value="N12N6MTFRASE"/>
</dbReference>
<accession>A0A6L5XLE8</accession>
<evidence type="ECO:0000259" key="1">
    <source>
        <dbReference type="PROSITE" id="PS51192"/>
    </source>
</evidence>
<dbReference type="InterPro" id="IPR041635">
    <property type="entry name" value="Type_ISP_LLaBIII_C"/>
</dbReference>
<dbReference type="Gene3D" id="3.40.1350.10">
    <property type="match status" value="1"/>
</dbReference>
<dbReference type="InterPro" id="IPR011856">
    <property type="entry name" value="tRNA_endonuc-like_dom_sf"/>
</dbReference>
<keyword evidence="4" id="KW-1185">Reference proteome</keyword>
<reference evidence="3 4" key="1">
    <citation type="submission" date="2019-09" db="EMBL/GenBank/DDBJ databases">
        <title>In-depth cultivation of the pig gut microbiome towards novel bacterial diversity and tailored functional studies.</title>
        <authorList>
            <person name="Wylensek D."/>
            <person name="Hitch T.C.A."/>
            <person name="Clavel T."/>
        </authorList>
    </citation>
    <scope>NUCLEOTIDE SEQUENCE [LARGE SCALE GENOMIC DNA]</scope>
    <source>
        <strain evidence="3 4">PG-178-WT-4</strain>
    </source>
</reference>
<dbReference type="Pfam" id="PF13156">
    <property type="entry name" value="Mrr_cat_2"/>
    <property type="match status" value="1"/>
</dbReference>
<name>A0A6L5XLE8_9BACT</name>
<dbReference type="GO" id="GO:0004386">
    <property type="term" value="F:helicase activity"/>
    <property type="evidence" value="ECO:0007669"/>
    <property type="project" value="UniProtKB-KW"/>
</dbReference>
<sequence>MNQFHDILAKYRTFSFSERDKGDRFERLMQAFLQTVPWYEGKFRHVWLWREFPYKQNLGGKDTGIDLVAQTVEGDFWAIQCKCYDEKARIDKPAVDSFLATSSKQFINDQHQTTSFALRLWISTTNKWGTEAENAIRHQEPPVQRISLVDLESAPVDWDALEKGISGAQARQGRKSPRPHQEKAMAAFHEHFQTGDRGKLIMACGTGKTFTSLKIAENETGGKGLVLFLAPSIALVGQTLREWTAESSVPIFPICICSDPEVSKSKKKNDEDTDGYSVTDLAFPASTRVEDIVRQFGLAEKFHHDGLVVVFSTYQSIAVIARSQKEFKREFALIICDEAHRTTGVTLKDEEDSAFVKVHDNTFIQAKKRLYMTATPRLYAEENKKKAKEADAYLCSMDDVALYGPEVFRIGFGEAVDKSLLADYKVLVLTLSENQIPAALQTAVADKSKEIDTDDASKLIGCINALSKRMLVDEGLLKASDPSPMHKGVAFCQSIKVSKKITAVFNGFKDTYYDSLTQEERAEMVGVAAQHVDGSMTATTRDEKLAWLNAASADGNECRILTNVRCLSEGVDVPSLDAVMFLSARNSQIDVVQSVGRVMRIAPGKKFGYIIIPVLIPSNVSPEEALDDNKRFAVVWTVLNALRAHDDRFSATVNKIDLNRHKPAGGGSVLVGGIADGSGEDADSTEARGDGKAKPVQLPLPQIQELQNVIYARMVQKVGNKRYWEQWAADVAKIAQGYIERISRLIAVPGPHKAAFDEFLSGLRKNINPSVTPGEVVEMLAQHMITKPVFEALFENYSFVRNNPVSQALQGMVDLLEEQALEKDTVVLSRFYESVKLRVSGIDNAEGRQRIMVELYDKFFRTAFPLTVERLGIVYTPVELVDFINHSVADVLEANFGRSLSDENVHILDPFTGTGTFIARMVQSGLIERDALPRKYRQELHANEIVLLAYYIASINIENVYHDTMGDNTAYEPFNGICLTDTFQLGETDDVTWLYSPMLPQNSERVQAQQKVPIQVIIGNPPYSVGQKSANDNAPNQSYPKLEQRIAQTYVKFSNATQSKSVYDSYIKAFRWASDRLPKHQSGIIAFISNGYWLDSNAMDGFRKCLEKEFSAAYVFNLRGAIRGKIGETAKREGKNVFNIMTGVAITILVKNPAYTGKAFIHYHDIGDYLSREEKLAIIAKKRSVLSSDMDWQQLHPNVHGDWLNQRNDMFGSFIPLGDKYNKENKQTFFVPKFSMGIVTNRDAWCYNTSKVKLTENVKHTIAFYNSLVLSQKEKRPLPSISGKDISMTRAFQNDLAREREKAFHQSSIYTAIYRPFMKINCYFHPSINEMVYKMPSIFPTNEHKNIVICFPGVGGRWTDFTPIIVNELPDLHIHGDGAQCFPLYYYEKRSVYQPTLFDGDNTAQYTRKDGITNFILERCRESYGPKVTKEDIFYYVYGLLHSPDYQKAFAADLKKMLPRLPLVEKPTDFWAFSKAGRALAELHLNYEEQPPCPDVQVQGAASGKFRVEKMRFPDKTDKSVIEYNAWIKLSNIPLDAYDYVVNGRSAIEWIMERYQIKTDKASGITNDPNDWAAEHGKPRYILDLLLSIVTVSLETMKIVRGLPALSFVGQAATATPEDVVATRPKSHPQIFPHPGREAAIRQLLPYILQAQPGMAQDKAFQRAWLATFPDACATLLADKASAFNKAFAQSELGQWPFAQDDPVRVKNLWKSWQNNLGISITANTECFFSGDIRYPIQGIEAVIPFILEAGDNYDQGVDQLLAQERFQKASPKLQACFTMLAEAQEAIAA</sequence>
<dbReference type="PROSITE" id="PS00092">
    <property type="entry name" value="N6_MTASE"/>
    <property type="match status" value="1"/>
</dbReference>
<dbReference type="InterPro" id="IPR002052">
    <property type="entry name" value="DNA_methylase_N6_adenine_CS"/>
</dbReference>
<dbReference type="InterPro" id="IPR001650">
    <property type="entry name" value="Helicase_C-like"/>
</dbReference>
<dbReference type="PROSITE" id="PS51194">
    <property type="entry name" value="HELICASE_CTER"/>
    <property type="match status" value="1"/>
</dbReference>
<proteinExistence type="predicted"/>
<dbReference type="GO" id="GO:0032259">
    <property type="term" value="P:methylation"/>
    <property type="evidence" value="ECO:0007669"/>
    <property type="project" value="InterPro"/>
</dbReference>
<gene>
    <name evidence="3" type="ORF">FYJ44_07745</name>
</gene>
<dbReference type="GO" id="GO:0005829">
    <property type="term" value="C:cytosol"/>
    <property type="evidence" value="ECO:0007669"/>
    <property type="project" value="TreeGrafter"/>
</dbReference>
<evidence type="ECO:0000259" key="2">
    <source>
        <dbReference type="PROSITE" id="PS51194"/>
    </source>
</evidence>
<dbReference type="SUPFAM" id="SSF53335">
    <property type="entry name" value="S-adenosyl-L-methionine-dependent methyltransferases"/>
    <property type="match status" value="1"/>
</dbReference>
<dbReference type="SUPFAM" id="SSF52980">
    <property type="entry name" value="Restriction endonuclease-like"/>
    <property type="match status" value="1"/>
</dbReference>
<dbReference type="InterPro" id="IPR053980">
    <property type="entry name" value="ISP_coupler"/>
</dbReference>
<dbReference type="PANTHER" id="PTHR47396:SF1">
    <property type="entry name" value="ATP-DEPENDENT HELICASE IRC3-RELATED"/>
    <property type="match status" value="1"/>
</dbReference>
<dbReference type="InterPro" id="IPR029063">
    <property type="entry name" value="SAM-dependent_MTases_sf"/>
</dbReference>
<keyword evidence="3" id="KW-0067">ATP-binding</keyword>
<protein>
    <submittedName>
        <fullName evidence="3">DEAD/DEAH box helicase</fullName>
    </submittedName>
</protein>
<dbReference type="Proteomes" id="UP000477488">
    <property type="component" value="Unassembled WGS sequence"/>
</dbReference>
<dbReference type="EMBL" id="VUMH01000006">
    <property type="protein sequence ID" value="MSS27935.1"/>
    <property type="molecule type" value="Genomic_DNA"/>
</dbReference>
<dbReference type="InterPro" id="IPR011335">
    <property type="entry name" value="Restrct_endonuc-II-like"/>
</dbReference>
<keyword evidence="3" id="KW-0378">Hydrolase</keyword>
<dbReference type="GO" id="GO:0003677">
    <property type="term" value="F:DNA binding"/>
    <property type="evidence" value="ECO:0007669"/>
    <property type="project" value="InterPro"/>
</dbReference>
<dbReference type="PROSITE" id="PS51192">
    <property type="entry name" value="HELICASE_ATP_BIND_1"/>
    <property type="match status" value="1"/>
</dbReference>
<dbReference type="RefSeq" id="WP_154510861.1">
    <property type="nucleotide sequence ID" value="NZ_VUMH01000006.1"/>
</dbReference>
<dbReference type="Pfam" id="PF04851">
    <property type="entry name" value="ResIII"/>
    <property type="match status" value="1"/>
</dbReference>
<keyword evidence="3" id="KW-0547">Nucleotide-binding</keyword>
<dbReference type="InterPro" id="IPR011639">
    <property type="entry name" value="MethylTrfase_TaqI-like_dom"/>
</dbReference>
<dbReference type="InterPro" id="IPR027417">
    <property type="entry name" value="P-loop_NTPase"/>
</dbReference>
<dbReference type="SMART" id="SM00490">
    <property type="entry name" value="HELICc"/>
    <property type="match status" value="1"/>
</dbReference>
<evidence type="ECO:0000313" key="4">
    <source>
        <dbReference type="Proteomes" id="UP000477488"/>
    </source>
</evidence>
<dbReference type="InterPro" id="IPR006935">
    <property type="entry name" value="Helicase/UvrB_N"/>
</dbReference>
<dbReference type="Gene3D" id="3.40.50.300">
    <property type="entry name" value="P-loop containing nucleotide triphosphate hydrolases"/>
    <property type="match status" value="2"/>
</dbReference>
<dbReference type="CDD" id="cd22333">
    <property type="entry name" value="LlaBIII_nuclease-like"/>
    <property type="match status" value="1"/>
</dbReference>
<dbReference type="Gene3D" id="3.40.50.150">
    <property type="entry name" value="Vaccinia Virus protein VP39"/>
    <property type="match status" value="1"/>
</dbReference>
<dbReference type="Pfam" id="PF07669">
    <property type="entry name" value="Eco57I"/>
    <property type="match status" value="1"/>
</dbReference>
<dbReference type="GO" id="GO:0005524">
    <property type="term" value="F:ATP binding"/>
    <property type="evidence" value="ECO:0007669"/>
    <property type="project" value="InterPro"/>
</dbReference>
<dbReference type="InterPro" id="IPR039442">
    <property type="entry name" value="Mrr-like_dom"/>
</dbReference>
<organism evidence="3 4">
    <name type="scientific">Desulfovibrio porci</name>
    <dbReference type="NCBI Taxonomy" id="2605782"/>
    <lineage>
        <taxon>Bacteria</taxon>
        <taxon>Pseudomonadati</taxon>
        <taxon>Thermodesulfobacteriota</taxon>
        <taxon>Desulfovibrionia</taxon>
        <taxon>Desulfovibrionales</taxon>
        <taxon>Desulfovibrionaceae</taxon>
        <taxon>Desulfovibrio</taxon>
    </lineage>
</organism>
<feature type="domain" description="Helicase ATP-binding" evidence="1">
    <location>
        <begin position="189"/>
        <end position="394"/>
    </location>
</feature>
<dbReference type="PANTHER" id="PTHR47396">
    <property type="entry name" value="TYPE I RESTRICTION ENZYME ECOKI R PROTEIN"/>
    <property type="match status" value="1"/>
</dbReference>
<dbReference type="SUPFAM" id="SSF52540">
    <property type="entry name" value="P-loop containing nucleoside triphosphate hydrolases"/>
    <property type="match status" value="1"/>
</dbReference>
<dbReference type="Pfam" id="PF00271">
    <property type="entry name" value="Helicase_C"/>
    <property type="match status" value="1"/>
</dbReference>